<feature type="domain" description="Phosphoribosyltransferase" evidence="3">
    <location>
        <begin position="9"/>
        <end position="158"/>
    </location>
</feature>
<accession>A0ABP7M8E1</accession>
<dbReference type="EMBL" id="BAABBN010000004">
    <property type="protein sequence ID" value="GAA3917596.1"/>
    <property type="molecule type" value="Genomic_DNA"/>
</dbReference>
<evidence type="ECO:0000256" key="2">
    <source>
        <dbReference type="ARBA" id="ARBA00022679"/>
    </source>
</evidence>
<sequence length="190" mass="21471">MEKVYISAQQLLEDSTKMALQIFESGFRPNYIVGVWRGGAPVGIAVQEVLDVLGVESDHIAIRTSSYTGIGERSRHVKVHGLTYLVKRLESEDSLLIVDDVHDSGLSIQQTLFDIKKACKKNSPEIRIATPYFKPANNKTDNKPDYYVHETNEWLVFPHELDGLTKEEIINNKPEFADVAKKMEELGLLK</sequence>
<dbReference type="InterPro" id="IPR029057">
    <property type="entry name" value="PRTase-like"/>
</dbReference>
<name>A0ABP7M8E1_9GAMM</name>
<dbReference type="InterPro" id="IPR000836">
    <property type="entry name" value="PRTase_dom"/>
</dbReference>
<evidence type="ECO:0000313" key="4">
    <source>
        <dbReference type="EMBL" id="GAA3917596.1"/>
    </source>
</evidence>
<proteinExistence type="predicted"/>
<dbReference type="Proteomes" id="UP001501565">
    <property type="component" value="Unassembled WGS sequence"/>
</dbReference>
<dbReference type="GO" id="GO:0016757">
    <property type="term" value="F:glycosyltransferase activity"/>
    <property type="evidence" value="ECO:0007669"/>
    <property type="project" value="UniProtKB-KW"/>
</dbReference>
<dbReference type="RefSeq" id="WP_344796254.1">
    <property type="nucleotide sequence ID" value="NZ_BAABBN010000004.1"/>
</dbReference>
<dbReference type="PANTHER" id="PTHR43363">
    <property type="entry name" value="HYPOXANTHINE PHOSPHORIBOSYLTRANSFERASE"/>
    <property type="match status" value="1"/>
</dbReference>
<organism evidence="4 5">
    <name type="scientific">Litoribacillus peritrichatus</name>
    <dbReference type="NCBI Taxonomy" id="718191"/>
    <lineage>
        <taxon>Bacteria</taxon>
        <taxon>Pseudomonadati</taxon>
        <taxon>Pseudomonadota</taxon>
        <taxon>Gammaproteobacteria</taxon>
        <taxon>Oceanospirillales</taxon>
        <taxon>Oceanospirillaceae</taxon>
        <taxon>Litoribacillus</taxon>
    </lineage>
</organism>
<keyword evidence="1 4" id="KW-0328">Glycosyltransferase</keyword>
<keyword evidence="2" id="KW-0808">Transferase</keyword>
<dbReference type="CDD" id="cd06223">
    <property type="entry name" value="PRTases_typeI"/>
    <property type="match status" value="1"/>
</dbReference>
<evidence type="ECO:0000259" key="3">
    <source>
        <dbReference type="Pfam" id="PF00156"/>
    </source>
</evidence>
<evidence type="ECO:0000256" key="1">
    <source>
        <dbReference type="ARBA" id="ARBA00022676"/>
    </source>
</evidence>
<dbReference type="Gene3D" id="3.40.50.2020">
    <property type="match status" value="1"/>
</dbReference>
<protein>
    <submittedName>
        <fullName evidence="4">Phosphoribosyltransferase family protein</fullName>
    </submittedName>
</protein>
<gene>
    <name evidence="4" type="ORF">GCM10022277_10780</name>
</gene>
<dbReference type="PANTHER" id="PTHR43363:SF1">
    <property type="entry name" value="HYPOXANTHINE-GUANINE PHOSPHORIBOSYLTRANSFERASE"/>
    <property type="match status" value="1"/>
</dbReference>
<keyword evidence="5" id="KW-1185">Reference proteome</keyword>
<evidence type="ECO:0000313" key="5">
    <source>
        <dbReference type="Proteomes" id="UP001501565"/>
    </source>
</evidence>
<comment type="caution">
    <text evidence="4">The sequence shown here is derived from an EMBL/GenBank/DDBJ whole genome shotgun (WGS) entry which is preliminary data.</text>
</comment>
<dbReference type="Pfam" id="PF00156">
    <property type="entry name" value="Pribosyltran"/>
    <property type="match status" value="1"/>
</dbReference>
<reference evidence="5" key="1">
    <citation type="journal article" date="2019" name="Int. J. Syst. Evol. Microbiol.">
        <title>The Global Catalogue of Microorganisms (GCM) 10K type strain sequencing project: providing services to taxonomists for standard genome sequencing and annotation.</title>
        <authorList>
            <consortium name="The Broad Institute Genomics Platform"/>
            <consortium name="The Broad Institute Genome Sequencing Center for Infectious Disease"/>
            <person name="Wu L."/>
            <person name="Ma J."/>
        </authorList>
    </citation>
    <scope>NUCLEOTIDE SEQUENCE [LARGE SCALE GENOMIC DNA]</scope>
    <source>
        <strain evidence="5">JCM 17551</strain>
    </source>
</reference>
<dbReference type="SUPFAM" id="SSF53271">
    <property type="entry name" value="PRTase-like"/>
    <property type="match status" value="1"/>
</dbReference>